<protein>
    <submittedName>
        <fullName evidence="1">Uncharacterized protein</fullName>
    </submittedName>
</protein>
<keyword evidence="2" id="KW-1185">Reference proteome</keyword>
<accession>A0ACB8CWE2</accession>
<evidence type="ECO:0000313" key="1">
    <source>
        <dbReference type="EMBL" id="KAH7953454.1"/>
    </source>
</evidence>
<evidence type="ECO:0000313" key="2">
    <source>
        <dbReference type="Proteomes" id="UP000821865"/>
    </source>
</evidence>
<comment type="caution">
    <text evidence="1">The sequence shown here is derived from an EMBL/GenBank/DDBJ whole genome shotgun (WGS) entry which is preliminary data.</text>
</comment>
<gene>
    <name evidence="1" type="ORF">HPB49_008787</name>
</gene>
<sequence length="87" mass="9709">MSGPFQNYRSENIAKQLLEEDTSAAGNRRHRSGKNRVMGNQSSSPRAVQHSQIISRGHTGRKGAPPQPPAPTADRRNLPKAYTFRQR</sequence>
<dbReference type="EMBL" id="CM023473">
    <property type="protein sequence ID" value="KAH7953454.1"/>
    <property type="molecule type" value="Genomic_DNA"/>
</dbReference>
<proteinExistence type="predicted"/>
<reference evidence="1" key="1">
    <citation type="submission" date="2020-05" db="EMBL/GenBank/DDBJ databases">
        <title>Large-scale comparative analyses of tick genomes elucidate their genetic diversity and vector capacities.</title>
        <authorList>
            <person name="Jia N."/>
            <person name="Wang J."/>
            <person name="Shi W."/>
            <person name="Du L."/>
            <person name="Sun Y."/>
            <person name="Zhan W."/>
            <person name="Jiang J."/>
            <person name="Wang Q."/>
            <person name="Zhang B."/>
            <person name="Ji P."/>
            <person name="Sakyi L.B."/>
            <person name="Cui X."/>
            <person name="Yuan T."/>
            <person name="Jiang B."/>
            <person name="Yang W."/>
            <person name="Lam T.T.-Y."/>
            <person name="Chang Q."/>
            <person name="Ding S."/>
            <person name="Wang X."/>
            <person name="Zhu J."/>
            <person name="Ruan X."/>
            <person name="Zhao L."/>
            <person name="Wei J."/>
            <person name="Que T."/>
            <person name="Du C."/>
            <person name="Cheng J."/>
            <person name="Dai P."/>
            <person name="Han X."/>
            <person name="Huang E."/>
            <person name="Gao Y."/>
            <person name="Liu J."/>
            <person name="Shao H."/>
            <person name="Ye R."/>
            <person name="Li L."/>
            <person name="Wei W."/>
            <person name="Wang X."/>
            <person name="Wang C."/>
            <person name="Yang T."/>
            <person name="Huo Q."/>
            <person name="Li W."/>
            <person name="Guo W."/>
            <person name="Chen H."/>
            <person name="Zhou L."/>
            <person name="Ni X."/>
            <person name="Tian J."/>
            <person name="Zhou Y."/>
            <person name="Sheng Y."/>
            <person name="Liu T."/>
            <person name="Pan Y."/>
            <person name="Xia L."/>
            <person name="Li J."/>
            <person name="Zhao F."/>
            <person name="Cao W."/>
        </authorList>
    </citation>
    <scope>NUCLEOTIDE SEQUENCE</scope>
    <source>
        <strain evidence="1">Dsil-2018</strain>
    </source>
</reference>
<dbReference type="Proteomes" id="UP000821865">
    <property type="component" value="Chromosome 4"/>
</dbReference>
<organism evidence="1 2">
    <name type="scientific">Dermacentor silvarum</name>
    <name type="common">Tick</name>
    <dbReference type="NCBI Taxonomy" id="543639"/>
    <lineage>
        <taxon>Eukaryota</taxon>
        <taxon>Metazoa</taxon>
        <taxon>Ecdysozoa</taxon>
        <taxon>Arthropoda</taxon>
        <taxon>Chelicerata</taxon>
        <taxon>Arachnida</taxon>
        <taxon>Acari</taxon>
        <taxon>Parasitiformes</taxon>
        <taxon>Ixodida</taxon>
        <taxon>Ixodoidea</taxon>
        <taxon>Ixodidae</taxon>
        <taxon>Rhipicephalinae</taxon>
        <taxon>Dermacentor</taxon>
    </lineage>
</organism>
<name>A0ACB8CWE2_DERSI</name>